<keyword evidence="1" id="KW-0472">Membrane</keyword>
<protein>
    <submittedName>
        <fullName evidence="2">Uncharacterized protein</fullName>
    </submittedName>
</protein>
<keyword evidence="1" id="KW-0812">Transmembrane</keyword>
<evidence type="ECO:0000313" key="2">
    <source>
        <dbReference type="EMBL" id="CUN32249.1"/>
    </source>
</evidence>
<feature type="transmembrane region" description="Helical" evidence="1">
    <location>
        <begin position="14"/>
        <end position="35"/>
    </location>
</feature>
<accession>A0A173VXH6</accession>
<sequence>MCNTLIFTKKIKKYQTWGILCLFYCCLIYIVFLLVQ</sequence>
<dbReference type="AlphaFoldDB" id="A0A173VXH6"/>
<gene>
    <name evidence="2" type="ORF">ERS852429_03970</name>
</gene>
<organism evidence="2 3">
    <name type="scientific">Parabacteroides distasonis</name>
    <dbReference type="NCBI Taxonomy" id="823"/>
    <lineage>
        <taxon>Bacteria</taxon>
        <taxon>Pseudomonadati</taxon>
        <taxon>Bacteroidota</taxon>
        <taxon>Bacteroidia</taxon>
        <taxon>Bacteroidales</taxon>
        <taxon>Tannerellaceae</taxon>
        <taxon>Parabacteroides</taxon>
    </lineage>
</organism>
<keyword evidence="1" id="KW-1133">Transmembrane helix</keyword>
<evidence type="ECO:0000313" key="3">
    <source>
        <dbReference type="Proteomes" id="UP000095591"/>
    </source>
</evidence>
<reference evidence="2 3" key="1">
    <citation type="submission" date="2015-09" db="EMBL/GenBank/DDBJ databases">
        <authorList>
            <consortium name="Pathogen Informatics"/>
        </authorList>
    </citation>
    <scope>NUCLEOTIDE SEQUENCE [LARGE SCALE GENOMIC DNA]</scope>
    <source>
        <strain evidence="2 3">2789STDY5608872</strain>
    </source>
</reference>
<evidence type="ECO:0000256" key="1">
    <source>
        <dbReference type="SAM" id="Phobius"/>
    </source>
</evidence>
<dbReference type="EMBL" id="CYXP01000011">
    <property type="protein sequence ID" value="CUN32249.1"/>
    <property type="molecule type" value="Genomic_DNA"/>
</dbReference>
<name>A0A173VXH6_PARDI</name>
<proteinExistence type="predicted"/>
<dbReference type="Proteomes" id="UP000095591">
    <property type="component" value="Unassembled WGS sequence"/>
</dbReference>